<dbReference type="InterPro" id="IPR013154">
    <property type="entry name" value="ADH-like_N"/>
</dbReference>
<dbReference type="GO" id="GO:0070402">
    <property type="term" value="F:NADPH binding"/>
    <property type="evidence" value="ECO:0007669"/>
    <property type="project" value="TreeGrafter"/>
</dbReference>
<dbReference type="SMART" id="SM00829">
    <property type="entry name" value="PKS_ER"/>
    <property type="match status" value="1"/>
</dbReference>
<dbReference type="InterPro" id="IPR036291">
    <property type="entry name" value="NAD(P)-bd_dom_sf"/>
</dbReference>
<accession>A0A5R9KQA2</accession>
<gene>
    <name evidence="4" type="ORF">FEN17_26085</name>
</gene>
<reference evidence="4 5" key="1">
    <citation type="submission" date="2019-05" db="EMBL/GenBank/DDBJ databases">
        <authorList>
            <person name="Qu J.-H."/>
        </authorList>
    </citation>
    <scope>NUCLEOTIDE SEQUENCE [LARGE SCALE GENOMIC DNA]</scope>
    <source>
        <strain evidence="4 5">T17</strain>
    </source>
</reference>
<dbReference type="GO" id="GO:0016651">
    <property type="term" value="F:oxidoreductase activity, acting on NAD(P)H"/>
    <property type="evidence" value="ECO:0007669"/>
    <property type="project" value="TreeGrafter"/>
</dbReference>
<dbReference type="EMBL" id="VCEJ01000008">
    <property type="protein sequence ID" value="TLU98329.1"/>
    <property type="molecule type" value="Genomic_DNA"/>
</dbReference>
<name>A0A5R9KQA2_9BACT</name>
<comment type="caution">
    <text evidence="4">The sequence shown here is derived from an EMBL/GenBank/DDBJ whole genome shotgun (WGS) entry which is preliminary data.</text>
</comment>
<keyword evidence="2" id="KW-0560">Oxidoreductase</keyword>
<evidence type="ECO:0000313" key="4">
    <source>
        <dbReference type="EMBL" id="TLU98329.1"/>
    </source>
</evidence>
<evidence type="ECO:0000313" key="5">
    <source>
        <dbReference type="Proteomes" id="UP000306402"/>
    </source>
</evidence>
<dbReference type="InterPro" id="IPR014189">
    <property type="entry name" value="Quinone_OxRdtase_PIG3"/>
</dbReference>
<dbReference type="Proteomes" id="UP000306402">
    <property type="component" value="Unassembled WGS sequence"/>
</dbReference>
<feature type="domain" description="Enoyl reductase (ER)" evidence="3">
    <location>
        <begin position="10"/>
        <end position="321"/>
    </location>
</feature>
<keyword evidence="5" id="KW-1185">Reference proteome</keyword>
<dbReference type="NCBIfam" id="TIGR02824">
    <property type="entry name" value="quinone_pig3"/>
    <property type="match status" value="1"/>
</dbReference>
<dbReference type="OrthoDB" id="9787435at2"/>
<keyword evidence="1" id="KW-0521">NADP</keyword>
<evidence type="ECO:0000256" key="1">
    <source>
        <dbReference type="ARBA" id="ARBA00022857"/>
    </source>
</evidence>
<dbReference type="Pfam" id="PF08240">
    <property type="entry name" value="ADH_N"/>
    <property type="match status" value="1"/>
</dbReference>
<evidence type="ECO:0000256" key="2">
    <source>
        <dbReference type="ARBA" id="ARBA00023002"/>
    </source>
</evidence>
<dbReference type="InterPro" id="IPR020843">
    <property type="entry name" value="ER"/>
</dbReference>
<dbReference type="InterPro" id="IPR013149">
    <property type="entry name" value="ADH-like_C"/>
</dbReference>
<dbReference type="Pfam" id="PF00107">
    <property type="entry name" value="ADH_zinc_N"/>
    <property type="match status" value="1"/>
</dbReference>
<dbReference type="InterPro" id="IPR011032">
    <property type="entry name" value="GroES-like_sf"/>
</dbReference>
<proteinExistence type="predicted"/>
<dbReference type="SUPFAM" id="SSF50129">
    <property type="entry name" value="GroES-like"/>
    <property type="match status" value="1"/>
</dbReference>
<dbReference type="PANTHER" id="PTHR48106">
    <property type="entry name" value="QUINONE OXIDOREDUCTASE PIG3-RELATED"/>
    <property type="match status" value="1"/>
</dbReference>
<dbReference type="SUPFAM" id="SSF51735">
    <property type="entry name" value="NAD(P)-binding Rossmann-fold domains"/>
    <property type="match status" value="1"/>
</dbReference>
<protein>
    <submittedName>
        <fullName evidence="4">NAD(P)H-quinone oxidoreductase</fullName>
    </submittedName>
</protein>
<dbReference type="CDD" id="cd05276">
    <property type="entry name" value="p53_inducible_oxidoreductase"/>
    <property type="match status" value="1"/>
</dbReference>
<evidence type="ECO:0000259" key="3">
    <source>
        <dbReference type="SMART" id="SM00829"/>
    </source>
</evidence>
<organism evidence="4 5">
    <name type="scientific">Dyadobacter luticola</name>
    <dbReference type="NCBI Taxonomy" id="1979387"/>
    <lineage>
        <taxon>Bacteria</taxon>
        <taxon>Pseudomonadati</taxon>
        <taxon>Bacteroidota</taxon>
        <taxon>Cytophagia</taxon>
        <taxon>Cytophagales</taxon>
        <taxon>Spirosomataceae</taxon>
        <taxon>Dyadobacter</taxon>
    </lineage>
</organism>
<sequence>MKAVVITAPGEPGVLQIQNREIPKPAPDEVLIKVQAAGINRPDVLQRQGKYPPPHGASPDIPGLEVAGIVEETGENVTAWKPGDEVCALLTGGGYAEYAIAKAGHCLSIPQNFTFAEAASLPETVFTVWHNVFQKGNLQSGEHFLVHGGSSGIGITAIQLAKAFGAKVFTTAGSEEKCAACQKLGADLAINYQTDDFEEILKKTGIDVILDMIGGEYIPKNLRLLRKDGRLVFINTMKGAKAADADFSLIMRNRLTITGSTLRNREVEFKSALAAEIREKVWPVIESGSFKPVIFKTFPLEEAAQAHALMESSGHIGKIVLTC</sequence>
<dbReference type="Gene3D" id="3.40.50.720">
    <property type="entry name" value="NAD(P)-binding Rossmann-like Domain"/>
    <property type="match status" value="1"/>
</dbReference>
<dbReference type="RefSeq" id="WP_138368427.1">
    <property type="nucleotide sequence ID" value="NZ_VCEJ01000008.1"/>
</dbReference>
<dbReference type="PANTHER" id="PTHR48106:SF8">
    <property type="entry name" value="OS02G0805600 PROTEIN"/>
    <property type="match status" value="1"/>
</dbReference>
<dbReference type="Gene3D" id="3.90.180.10">
    <property type="entry name" value="Medium-chain alcohol dehydrogenases, catalytic domain"/>
    <property type="match status" value="1"/>
</dbReference>
<dbReference type="AlphaFoldDB" id="A0A5R9KQA2"/>